<evidence type="ECO:0000313" key="2">
    <source>
        <dbReference type="Proteomes" id="UP000601361"/>
    </source>
</evidence>
<keyword evidence="2" id="KW-1185">Reference proteome</keyword>
<reference evidence="2" key="1">
    <citation type="journal article" date="2019" name="Int. J. Syst. Evol. Microbiol.">
        <title>The Global Catalogue of Microorganisms (GCM) 10K type strain sequencing project: providing services to taxonomists for standard genome sequencing and annotation.</title>
        <authorList>
            <consortium name="The Broad Institute Genomics Platform"/>
            <consortium name="The Broad Institute Genome Sequencing Center for Infectious Disease"/>
            <person name="Wu L."/>
            <person name="Ma J."/>
        </authorList>
    </citation>
    <scope>NUCLEOTIDE SEQUENCE [LARGE SCALE GENOMIC DNA]</scope>
    <source>
        <strain evidence="2">CGMCC 1.12990</strain>
    </source>
</reference>
<sequence>MSSPDPVAKLIALFYGSQPLTESPLTGTATMGLYDPMRFVLRLRPDLHAQLNVLPAGIYQRSAITDAQVAAFATLLHETVHWWQHIGTNFGLLTSLKYPAQAHMLHVNLRELLAAGIRVKPLVEYAFTKPDLPAELLEHLNRALNYWFDLETAGALTDEPKRTPALTSNTNPFFLSTGHCFHMWWSAVIQTLAATFDPAFRFLPNVTRWSEPFKKLSIRQEEGFFEGSKIRIPPLGTQAIYEGQARLCQLQYLHHATSRSLADYAAEGMLDGVYGEAFALFLQVLREAQPVSATDPLVGLFLLICDIALNPTDGFPFDITHHESFVITNDPGLRFLLLCQYLMLRAPELKRSIVRYDKAEYVHVSGYLAGLIACHSPYESSTRVNEWMDKEASLQQLLTEEAACDYQLGNLPIRLLFSKYLRFQQDKLANPHFFCWPGMYLVERPGQEVSLPEVKSLFSRHQAFFSDDEHGDVHPLRMPGVPEQQLTATRDEFYAWNCTYDLVRQWVVASGPFTFEYGWLSHRHTPEAMAAWATDLFHQAFGVVPQDFTPVTPAGS</sequence>
<gene>
    <name evidence="1" type="ORF">GCM10011378_39360</name>
</gene>
<accession>A0ABQ1X688</accession>
<comment type="caution">
    <text evidence="1">The sequence shown here is derived from an EMBL/GenBank/DDBJ whole genome shotgun (WGS) entry which is preliminary data.</text>
</comment>
<organism evidence="1 2">
    <name type="scientific">Hymenobacter glacieicola</name>
    <dbReference type="NCBI Taxonomy" id="1562124"/>
    <lineage>
        <taxon>Bacteria</taxon>
        <taxon>Pseudomonadati</taxon>
        <taxon>Bacteroidota</taxon>
        <taxon>Cytophagia</taxon>
        <taxon>Cytophagales</taxon>
        <taxon>Hymenobacteraceae</taxon>
        <taxon>Hymenobacter</taxon>
    </lineage>
</organism>
<dbReference type="RefSeq" id="WP_188559587.1">
    <property type="nucleotide sequence ID" value="NZ_BMGS01000014.1"/>
</dbReference>
<evidence type="ECO:0000313" key="1">
    <source>
        <dbReference type="EMBL" id="GGG59494.1"/>
    </source>
</evidence>
<protein>
    <submittedName>
        <fullName evidence="1">Uncharacterized protein</fullName>
    </submittedName>
</protein>
<dbReference type="Proteomes" id="UP000601361">
    <property type="component" value="Unassembled WGS sequence"/>
</dbReference>
<name>A0ABQ1X688_9BACT</name>
<proteinExistence type="predicted"/>
<dbReference type="EMBL" id="BMGS01000014">
    <property type="protein sequence ID" value="GGG59494.1"/>
    <property type="molecule type" value="Genomic_DNA"/>
</dbReference>